<dbReference type="PROSITE" id="PS50005">
    <property type="entry name" value="TPR"/>
    <property type="match status" value="1"/>
</dbReference>
<dbReference type="STRING" id="407022.SAMN05661044_03008"/>
<feature type="repeat" description="TPR" evidence="1">
    <location>
        <begin position="430"/>
        <end position="463"/>
    </location>
</feature>
<name>A0A1H7RZU1_OLID1</name>
<dbReference type="SUPFAM" id="SSF48452">
    <property type="entry name" value="TPR-like"/>
    <property type="match status" value="1"/>
</dbReference>
<protein>
    <submittedName>
        <fullName evidence="2">Uncharacterized protein</fullName>
    </submittedName>
</protein>
<dbReference type="Proteomes" id="UP000199421">
    <property type="component" value="Unassembled WGS sequence"/>
</dbReference>
<evidence type="ECO:0000256" key="1">
    <source>
        <dbReference type="PROSITE-ProRule" id="PRU00339"/>
    </source>
</evidence>
<keyword evidence="1" id="KW-0802">TPR repeat</keyword>
<proteinExistence type="predicted"/>
<keyword evidence="3" id="KW-1185">Reference proteome</keyword>
<reference evidence="3" key="1">
    <citation type="submission" date="2016-10" db="EMBL/GenBank/DDBJ databases">
        <authorList>
            <person name="Varghese N."/>
            <person name="Submissions S."/>
        </authorList>
    </citation>
    <scope>NUCLEOTIDE SEQUENCE [LARGE SCALE GENOMIC DNA]</scope>
    <source>
        <strain evidence="3">DSM 18733</strain>
    </source>
</reference>
<organism evidence="2 3">
    <name type="scientific">Olivibacter domesticus</name>
    <name type="common">Pseudosphingobacterium domesticum</name>
    <dbReference type="NCBI Taxonomy" id="407022"/>
    <lineage>
        <taxon>Bacteria</taxon>
        <taxon>Pseudomonadati</taxon>
        <taxon>Bacteroidota</taxon>
        <taxon>Sphingobacteriia</taxon>
        <taxon>Sphingobacteriales</taxon>
        <taxon>Sphingobacteriaceae</taxon>
        <taxon>Olivibacter</taxon>
    </lineage>
</organism>
<accession>A0A1H7RZU1</accession>
<evidence type="ECO:0000313" key="2">
    <source>
        <dbReference type="EMBL" id="SEL65616.1"/>
    </source>
</evidence>
<dbReference type="SMART" id="SM00028">
    <property type="entry name" value="TPR"/>
    <property type="match status" value="2"/>
</dbReference>
<sequence length="483" mass="55442">MLTGFISKASFEFSTNCKNAYYEVMNLRLDLARQYIEKERALNPANSMVYLIENYIDYFYILASDNKIEFDKLKKNKSIRLSKISADSKDSPYYLFAQAEINLQWSLLRGRYQEYVTSALEIKRAYNMLQENTEKYPEFLPNYKGLGMLNAVIGSLPSGAQKALGTLGVRGGTEKGERMLEELVDNLPGSTYDIFYDESVFYLSQVWVNITKEKDAFDKIITATERLDDTSLLKVYIRAYAAYKTGHNGAAISYLMNRPTKSGYTDYPYLDYLLGMAKLNKLDLSAAVQLHDFLQSTRGASLIKDTYLHLAYIAILKGDEVKYNTFITKVKKEGASFDEKDKQAINEASEGEPNPALLRARFLFDGGYYDKAKEILNNENANTYKEKRYKIEYCYRFGRVFHETGGMAGAIKFYNYTIAFGEHSKYYYAANAAVLLGDIYMRRKQYKQAADSYNKAINMKNHDYESSIENKAKEGLKRVEGRF</sequence>
<dbReference type="InterPro" id="IPR011990">
    <property type="entry name" value="TPR-like_helical_dom_sf"/>
</dbReference>
<evidence type="ECO:0000313" key="3">
    <source>
        <dbReference type="Proteomes" id="UP000199421"/>
    </source>
</evidence>
<dbReference type="EMBL" id="FOAF01000003">
    <property type="protein sequence ID" value="SEL65616.1"/>
    <property type="molecule type" value="Genomic_DNA"/>
</dbReference>
<dbReference type="AlphaFoldDB" id="A0A1H7RZU1"/>
<gene>
    <name evidence="2" type="ORF">SAMN05661044_03008</name>
</gene>
<dbReference type="Gene3D" id="1.25.40.10">
    <property type="entry name" value="Tetratricopeptide repeat domain"/>
    <property type="match status" value="1"/>
</dbReference>
<dbReference type="InterPro" id="IPR019734">
    <property type="entry name" value="TPR_rpt"/>
</dbReference>